<dbReference type="CDD" id="cd02440">
    <property type="entry name" value="AdoMet_MTases"/>
    <property type="match status" value="1"/>
</dbReference>
<dbReference type="PANTHER" id="PTHR23290">
    <property type="entry name" value="RRNA N6-ADENOSINE-METHYLTRANSFERASE METTL5"/>
    <property type="match status" value="1"/>
</dbReference>
<dbReference type="InterPro" id="IPR002052">
    <property type="entry name" value="DNA_methylase_N6_adenine_CS"/>
</dbReference>
<dbReference type="InterPro" id="IPR029063">
    <property type="entry name" value="SAM-dependent_MTases_sf"/>
</dbReference>
<dbReference type="PANTHER" id="PTHR23290:SF0">
    <property type="entry name" value="RRNA N6-ADENOSINE-METHYLTRANSFERASE METTL5"/>
    <property type="match status" value="1"/>
</dbReference>
<dbReference type="SUPFAM" id="SSF53335">
    <property type="entry name" value="S-adenosyl-L-methionine-dependent methyltransferases"/>
    <property type="match status" value="1"/>
</dbReference>
<sequence length="258" mass="28187">MTKYMKRKELEQHLQELEGFSKPKILLEQYITSSHIAACMLHTIESAYGDLYQKTVLDLGCGGSVLGIGSVLLGASFVLGVDIDEEALQISTSNISQFELSEINLLQADVKLLPQILEGTKKFDTVIMNPPFGTKHNKGLDSLFLEIGLQCLSDKGVLYSLHKSSTRDYFHRKAPGWRVDARVLAELRYDLPATYKFHNKSSVDIKRTIGVAAEPTTSITSDNALGLADTSSARIAGSLLESSEAGISKVFPGAKASY</sequence>
<dbReference type="EMBL" id="CAKKLH010000104">
    <property type="protein sequence ID" value="CAH0103225.1"/>
    <property type="molecule type" value="Genomic_DNA"/>
</dbReference>
<dbReference type="GO" id="GO:0003676">
    <property type="term" value="F:nucleic acid binding"/>
    <property type="evidence" value="ECO:0007669"/>
    <property type="project" value="InterPro"/>
</dbReference>
<organism evidence="1 2">
    <name type="scientific">Daphnia galeata</name>
    <dbReference type="NCBI Taxonomy" id="27404"/>
    <lineage>
        <taxon>Eukaryota</taxon>
        <taxon>Metazoa</taxon>
        <taxon>Ecdysozoa</taxon>
        <taxon>Arthropoda</taxon>
        <taxon>Crustacea</taxon>
        <taxon>Branchiopoda</taxon>
        <taxon>Diplostraca</taxon>
        <taxon>Cladocera</taxon>
        <taxon>Anomopoda</taxon>
        <taxon>Daphniidae</taxon>
        <taxon>Daphnia</taxon>
    </lineage>
</organism>
<name>A0A8J2WG68_9CRUS</name>
<comment type="caution">
    <text evidence="1">The sequence shown here is derived from an EMBL/GenBank/DDBJ whole genome shotgun (WGS) entry which is preliminary data.</text>
</comment>
<reference evidence="1" key="1">
    <citation type="submission" date="2021-11" db="EMBL/GenBank/DDBJ databases">
        <authorList>
            <person name="Schell T."/>
        </authorList>
    </citation>
    <scope>NUCLEOTIDE SEQUENCE</scope>
    <source>
        <strain evidence="1">M5</strain>
    </source>
</reference>
<protein>
    <recommendedName>
        <fullName evidence="3">EOG090X0BVL</fullName>
    </recommendedName>
</protein>
<evidence type="ECO:0000313" key="2">
    <source>
        <dbReference type="Proteomes" id="UP000789390"/>
    </source>
</evidence>
<gene>
    <name evidence="1" type="ORF">DGAL_LOCUS5759</name>
</gene>
<dbReference type="Proteomes" id="UP000789390">
    <property type="component" value="Unassembled WGS sequence"/>
</dbReference>
<dbReference type="PROSITE" id="PS00092">
    <property type="entry name" value="N6_MTASE"/>
    <property type="match status" value="1"/>
</dbReference>
<dbReference type="Pfam" id="PF06325">
    <property type="entry name" value="PrmA"/>
    <property type="match status" value="1"/>
</dbReference>
<dbReference type="AlphaFoldDB" id="A0A8J2WG68"/>
<keyword evidence="2" id="KW-1185">Reference proteome</keyword>
<evidence type="ECO:0000313" key="1">
    <source>
        <dbReference type="EMBL" id="CAH0103225.1"/>
    </source>
</evidence>
<dbReference type="InterPro" id="IPR051720">
    <property type="entry name" value="rRNA_MeTrfase/Polyamine_Synth"/>
</dbReference>
<dbReference type="GO" id="GO:0008988">
    <property type="term" value="F:rRNA (adenine-N6-)-methyltransferase activity"/>
    <property type="evidence" value="ECO:0007669"/>
    <property type="project" value="TreeGrafter"/>
</dbReference>
<evidence type="ECO:0008006" key="3">
    <source>
        <dbReference type="Google" id="ProtNLM"/>
    </source>
</evidence>
<dbReference type="Gene3D" id="3.40.50.150">
    <property type="entry name" value="Vaccinia Virus protein VP39"/>
    <property type="match status" value="1"/>
</dbReference>
<proteinExistence type="predicted"/>
<dbReference type="OrthoDB" id="419617at2759"/>
<accession>A0A8J2WG68</accession>